<comment type="similarity">
    <text evidence="1 4">Belongs to the plant dirigent protein family.</text>
</comment>
<evidence type="ECO:0000256" key="3">
    <source>
        <dbReference type="ARBA" id="ARBA00022525"/>
    </source>
</evidence>
<keyword evidence="3 4" id="KW-0964">Secreted</keyword>
<protein>
    <recommendedName>
        <fullName evidence="4">Dirigent protein</fullName>
    </recommendedName>
</protein>
<organism evidence="5 6">
    <name type="scientific">Momordica charantia</name>
    <name type="common">Bitter gourd</name>
    <name type="synonym">Balsam pear</name>
    <dbReference type="NCBI Taxonomy" id="3673"/>
    <lineage>
        <taxon>Eukaryota</taxon>
        <taxon>Viridiplantae</taxon>
        <taxon>Streptophyta</taxon>
        <taxon>Embryophyta</taxon>
        <taxon>Tracheophyta</taxon>
        <taxon>Spermatophyta</taxon>
        <taxon>Magnoliopsida</taxon>
        <taxon>eudicotyledons</taxon>
        <taxon>Gunneridae</taxon>
        <taxon>Pentapetalae</taxon>
        <taxon>rosids</taxon>
        <taxon>fabids</taxon>
        <taxon>Cucurbitales</taxon>
        <taxon>Cucurbitaceae</taxon>
        <taxon>Momordiceae</taxon>
        <taxon>Momordica</taxon>
    </lineage>
</organism>
<gene>
    <name evidence="6" type="primary">LOC111021255</name>
</gene>
<dbReference type="GO" id="GO:0048046">
    <property type="term" value="C:apoplast"/>
    <property type="evidence" value="ECO:0007669"/>
    <property type="project" value="UniProtKB-SubCell"/>
</dbReference>
<comment type="function">
    <text evidence="4">Dirigent proteins impart stereoselectivity on the phenoxy radical-coupling reaction, yielding optically active lignans from two molecules of coniferyl alcohol in the biosynthesis of lignans, flavonolignans, and alkaloids and thus plays a central role in plant secondary metabolism.</text>
</comment>
<feature type="signal peptide" evidence="4">
    <location>
        <begin position="1"/>
        <end position="27"/>
    </location>
</feature>
<feature type="chain" id="PRO_5027142094" description="Dirigent protein" evidence="4">
    <location>
        <begin position="28"/>
        <end position="196"/>
    </location>
</feature>
<evidence type="ECO:0000256" key="1">
    <source>
        <dbReference type="ARBA" id="ARBA00010746"/>
    </source>
</evidence>
<comment type="subcellular location">
    <subcellularLocation>
        <location evidence="4">Secreted</location>
        <location evidence="4">Extracellular space</location>
        <location evidence="4">Apoplast</location>
    </subcellularLocation>
</comment>
<evidence type="ECO:0000256" key="2">
    <source>
        <dbReference type="ARBA" id="ARBA00011738"/>
    </source>
</evidence>
<accession>A0A6J1DK16</accession>
<keyword evidence="5" id="KW-1185">Reference proteome</keyword>
<dbReference type="InterPro" id="IPR004265">
    <property type="entry name" value="Dirigent"/>
</dbReference>
<evidence type="ECO:0000256" key="4">
    <source>
        <dbReference type="RuleBase" id="RU363099"/>
    </source>
</evidence>
<dbReference type="GeneID" id="111021255"/>
<dbReference type="Pfam" id="PF03018">
    <property type="entry name" value="Dirigent"/>
    <property type="match status" value="1"/>
</dbReference>
<dbReference type="OrthoDB" id="1864232at2759"/>
<dbReference type="PANTHER" id="PTHR21495">
    <property type="entry name" value="NUCLEOPORIN-RELATED"/>
    <property type="match status" value="1"/>
</dbReference>
<dbReference type="RefSeq" id="XP_022153832.1">
    <property type="nucleotide sequence ID" value="XM_022298140.1"/>
</dbReference>
<dbReference type="InterPro" id="IPR044859">
    <property type="entry name" value="Allene_oxi_cyc_Dirigent"/>
</dbReference>
<keyword evidence="4" id="KW-0732">Signal</keyword>
<proteinExistence type="inferred from homology"/>
<evidence type="ECO:0000313" key="5">
    <source>
        <dbReference type="Proteomes" id="UP000504603"/>
    </source>
</evidence>
<reference evidence="6" key="1">
    <citation type="submission" date="2025-08" db="UniProtKB">
        <authorList>
            <consortium name="RefSeq"/>
        </authorList>
    </citation>
    <scope>IDENTIFICATION</scope>
    <source>
        <strain evidence="6">OHB3-1</strain>
    </source>
</reference>
<sequence length="196" mass="21295">MAGISSFSAAHFLFLFLFVFFSSAVVSEDDSFVTTVEVEDKRVLGLKNEKLTHFRVYWHDVLGGKNPTAVQIVAPAPASNASTSSFGLVRMIDNPLTAGPDPRSKLWGKAQGLYAAASQENLSFLMAMNFAFMSGKYGGSSITILGRNPVGEKVREMPVIGGSGAFRFARGYARVRTLVINPVAAVVEYNVYVLHY</sequence>
<dbReference type="Proteomes" id="UP000504603">
    <property type="component" value="Unplaced"/>
</dbReference>
<keyword evidence="4" id="KW-0052">Apoplast</keyword>
<dbReference type="KEGG" id="mcha:111021255"/>
<name>A0A6J1DK16_MOMCH</name>
<comment type="subunit">
    <text evidence="2 4">Homodimer.</text>
</comment>
<dbReference type="GO" id="GO:0009699">
    <property type="term" value="P:phenylpropanoid biosynthetic process"/>
    <property type="evidence" value="ECO:0007669"/>
    <property type="project" value="UniProtKB-ARBA"/>
</dbReference>
<evidence type="ECO:0000313" key="6">
    <source>
        <dbReference type="RefSeq" id="XP_022153832.1"/>
    </source>
</evidence>
<dbReference type="Gene3D" id="2.40.480.10">
    <property type="entry name" value="Allene oxide cyclase-like"/>
    <property type="match status" value="1"/>
</dbReference>
<dbReference type="AlphaFoldDB" id="A0A6J1DK16"/>